<organism evidence="1 2">
    <name type="scientific">Halobacterium jilantaiense</name>
    <dbReference type="NCBI Taxonomy" id="355548"/>
    <lineage>
        <taxon>Archaea</taxon>
        <taxon>Methanobacteriati</taxon>
        <taxon>Methanobacteriota</taxon>
        <taxon>Stenosarchaea group</taxon>
        <taxon>Halobacteria</taxon>
        <taxon>Halobacteriales</taxon>
        <taxon>Halobacteriaceae</taxon>
        <taxon>Halobacterium</taxon>
    </lineage>
</organism>
<name>A0A1I0P7I3_9EURY</name>
<gene>
    <name evidence="1" type="ORF">SAMN04487945_1456</name>
</gene>
<proteinExistence type="predicted"/>
<dbReference type="Proteomes" id="UP000198518">
    <property type="component" value="Unassembled WGS sequence"/>
</dbReference>
<evidence type="ECO:0000313" key="1">
    <source>
        <dbReference type="EMBL" id="SEW10187.1"/>
    </source>
</evidence>
<dbReference type="Gene3D" id="2.60.120.1180">
    <property type="match status" value="1"/>
</dbReference>
<accession>A0A1I0P7I3</accession>
<keyword evidence="2" id="KW-1185">Reference proteome</keyword>
<dbReference type="AlphaFoldDB" id="A0A1I0P7I3"/>
<dbReference type="EMBL" id="FOJA01000001">
    <property type="protein sequence ID" value="SEW10187.1"/>
    <property type="molecule type" value="Genomic_DNA"/>
</dbReference>
<dbReference type="STRING" id="355548.SAMN04487945_1456"/>
<dbReference type="RefSeq" id="WP_089668678.1">
    <property type="nucleotide sequence ID" value="NZ_FOJA01000001.1"/>
</dbReference>
<dbReference type="OrthoDB" id="183780at2157"/>
<evidence type="ECO:0000313" key="2">
    <source>
        <dbReference type="Proteomes" id="UP000198518"/>
    </source>
</evidence>
<sequence>MAGSANIFLDQGATGNNVEAQDGVPGHETAVLTFSPDRGTVVRLLNAVAAGSSSGLPLYLKPRDSNGDPLPIGTTTVYLAVKRAGQRSFHRISEEITNIGHYVRNDVTTQQDADNIDQSKVELEYPEASDKGGTPSSVTIRHIDEFAIMVESTAAWSAADSVAQLDTDAIEGPFSN</sequence>
<reference evidence="1 2" key="1">
    <citation type="submission" date="2016-10" db="EMBL/GenBank/DDBJ databases">
        <authorList>
            <person name="de Groot N.N."/>
        </authorList>
    </citation>
    <scope>NUCLEOTIDE SEQUENCE [LARGE SCALE GENOMIC DNA]</scope>
    <source>
        <strain evidence="1 2">CGMCC 1.5337</strain>
    </source>
</reference>
<protein>
    <submittedName>
        <fullName evidence="1">Uncharacterized protein</fullName>
    </submittedName>
</protein>